<keyword evidence="2" id="KW-1185">Reference proteome</keyword>
<dbReference type="OrthoDB" id="2426273at2759"/>
<dbReference type="AlphaFoldDB" id="A0A8H3ZMM1"/>
<dbReference type="PANTHER" id="PTHR39596">
    <property type="match status" value="1"/>
</dbReference>
<protein>
    <submittedName>
        <fullName evidence="1">Uncharacterized protein</fullName>
    </submittedName>
</protein>
<evidence type="ECO:0000313" key="2">
    <source>
        <dbReference type="Proteomes" id="UP000434172"/>
    </source>
</evidence>
<proteinExistence type="predicted"/>
<organism evidence="1 2">
    <name type="scientific">Colletotrichum asianum</name>
    <dbReference type="NCBI Taxonomy" id="702518"/>
    <lineage>
        <taxon>Eukaryota</taxon>
        <taxon>Fungi</taxon>
        <taxon>Dikarya</taxon>
        <taxon>Ascomycota</taxon>
        <taxon>Pezizomycotina</taxon>
        <taxon>Sordariomycetes</taxon>
        <taxon>Hypocreomycetidae</taxon>
        <taxon>Glomerellales</taxon>
        <taxon>Glomerellaceae</taxon>
        <taxon>Colletotrichum</taxon>
        <taxon>Colletotrichum gloeosporioides species complex</taxon>
    </lineage>
</organism>
<evidence type="ECO:0000313" key="1">
    <source>
        <dbReference type="EMBL" id="KAF0317140.1"/>
    </source>
</evidence>
<dbReference type="EMBL" id="WOWK01000137">
    <property type="protein sequence ID" value="KAF0317140.1"/>
    <property type="molecule type" value="Genomic_DNA"/>
</dbReference>
<dbReference type="Proteomes" id="UP000434172">
    <property type="component" value="Unassembled WGS sequence"/>
</dbReference>
<name>A0A8H3ZMM1_9PEZI</name>
<gene>
    <name evidence="1" type="ORF">GQ607_015657</name>
</gene>
<accession>A0A8H3ZMM1</accession>
<sequence>MDHLPTPTATELRIISVPLLEPDSQWHYPAHPQGFEFFEEFPASHGFQIEDLASRAVTSCRHASFLQTWAFFGLLREVFSIEGYCFDPNDFKHTTDLGSGITTKALTRYTWYWQAARAHYDQDRLRMIDATVDRCLGLIHGVISITNQTMGSLPDTEDDVDPSSWSPTVRVIYSVALLGDYLTHARRRLRLYTPGPALSWNFVPLEKFMKHGGWCDGELSRLPTHCNLSSRLFLAGIDRNGLGKDHGKCNAEVGCLAHQLDYKTYRTSHRTGCSRKACPERGPSVPRIVAAIQKGGSAAVDASGVTNGQDPRVVQVGGIGGTQTRYVAISHVWSDGLGNPWSNRLCSCQLNHIQALVNGLYPLDQAPVPFWIDSLVIPVGRRHVHDR</sequence>
<comment type="caution">
    <text evidence="1">The sequence shown here is derived from an EMBL/GenBank/DDBJ whole genome shotgun (WGS) entry which is preliminary data.</text>
</comment>
<dbReference type="PANTHER" id="PTHR39596:SF2">
    <property type="entry name" value="HET DOMAIN PROTEIN (AFU_ORTHOLOGUE AFUA_1G17550)-RELATED"/>
    <property type="match status" value="1"/>
</dbReference>
<reference evidence="1 2" key="1">
    <citation type="submission" date="2019-12" db="EMBL/GenBank/DDBJ databases">
        <title>A genome sequence resource for the geographically widespread anthracnose pathogen Colletotrichum asianum.</title>
        <authorList>
            <person name="Meng Y."/>
        </authorList>
    </citation>
    <scope>NUCLEOTIDE SEQUENCE [LARGE SCALE GENOMIC DNA]</scope>
    <source>
        <strain evidence="1 2">ICMP 18580</strain>
    </source>
</reference>